<dbReference type="AlphaFoldDB" id="A0A0J7XFT0"/>
<dbReference type="PANTHER" id="PTHR20974:SF0">
    <property type="entry name" value="UPF0585 PROTEIN CG18661"/>
    <property type="match status" value="1"/>
</dbReference>
<dbReference type="Gene3D" id="3.40.50.150">
    <property type="entry name" value="Vaccinia Virus protein VP39"/>
    <property type="match status" value="1"/>
</dbReference>
<dbReference type="PATRIC" id="fig|1114963.3.peg.4836"/>
<dbReference type="SUPFAM" id="SSF53335">
    <property type="entry name" value="S-adenosyl-L-methionine-dependent methyltransferases"/>
    <property type="match status" value="1"/>
</dbReference>
<gene>
    <name evidence="1" type="ORF">V474_05955</name>
</gene>
<dbReference type="Pfam" id="PF06080">
    <property type="entry name" value="DUF938"/>
    <property type="match status" value="1"/>
</dbReference>
<keyword evidence="1" id="KW-0489">Methyltransferase</keyword>
<proteinExistence type="predicted"/>
<dbReference type="EMBL" id="JACU01000014">
    <property type="protein sequence ID" value="KMS50921.1"/>
    <property type="molecule type" value="Genomic_DNA"/>
</dbReference>
<dbReference type="RefSeq" id="WP_059153547.1">
    <property type="nucleotide sequence ID" value="NZ_KQ130460.1"/>
</dbReference>
<dbReference type="PANTHER" id="PTHR20974">
    <property type="entry name" value="UPF0585 PROTEIN CG18661"/>
    <property type="match status" value="1"/>
</dbReference>
<name>A0A0J7XFT0_9SPHN</name>
<evidence type="ECO:0000313" key="2">
    <source>
        <dbReference type="Proteomes" id="UP000052268"/>
    </source>
</evidence>
<protein>
    <submittedName>
        <fullName evidence="1">SAM-dependent methyltransferase</fullName>
    </submittedName>
</protein>
<sequence length="204" mass="21933">MIKDGSPDARRQAPATERNRDPILSALREVLPLSGRVLEVAGGTGEHAVHFAAALPDLVWQPSDSDAEARASIAAWRVDAGLSNLLEPIALDAAAGWPDMAVEAVVCINMIHISPWAATEGLMAGAAKVLGSGHPLVLYGPYRRGGRALEPGNAAFDEDLKRRDDQWGLRSVEDVRACALDHGLAFDQLVEMPANNLMLVFRKR</sequence>
<comment type="caution">
    <text evidence="1">The sequence shown here is derived from an EMBL/GenBank/DDBJ whole genome shotgun (WGS) entry which is preliminary data.</text>
</comment>
<reference evidence="1 2" key="1">
    <citation type="journal article" date="2015" name="G3 (Bethesda)">
        <title>Insights into Ongoing Evolution of the Hexachlorocyclohexane Catabolic Pathway from Comparative Genomics of Ten Sphingomonadaceae Strains.</title>
        <authorList>
            <person name="Pearce S.L."/>
            <person name="Oakeshott J.G."/>
            <person name="Pandey G."/>
        </authorList>
    </citation>
    <scope>NUCLEOTIDE SEQUENCE [LARGE SCALE GENOMIC DNA]</scope>
    <source>
        <strain evidence="1 2">LL02</strain>
    </source>
</reference>
<dbReference type="GO" id="GO:0032259">
    <property type="term" value="P:methylation"/>
    <property type="evidence" value="ECO:0007669"/>
    <property type="project" value="UniProtKB-KW"/>
</dbReference>
<accession>A0A0J7XFT0</accession>
<keyword evidence="2" id="KW-1185">Reference proteome</keyword>
<organism evidence="1 2">
    <name type="scientific">Novosphingobium barchaimii LL02</name>
    <dbReference type="NCBI Taxonomy" id="1114963"/>
    <lineage>
        <taxon>Bacteria</taxon>
        <taxon>Pseudomonadati</taxon>
        <taxon>Pseudomonadota</taxon>
        <taxon>Alphaproteobacteria</taxon>
        <taxon>Sphingomonadales</taxon>
        <taxon>Sphingomonadaceae</taxon>
        <taxon>Novosphingobium</taxon>
    </lineage>
</organism>
<keyword evidence="1" id="KW-0808">Transferase</keyword>
<evidence type="ECO:0000313" key="1">
    <source>
        <dbReference type="EMBL" id="KMS50921.1"/>
    </source>
</evidence>
<dbReference type="GO" id="GO:0008168">
    <property type="term" value="F:methyltransferase activity"/>
    <property type="evidence" value="ECO:0007669"/>
    <property type="project" value="UniProtKB-KW"/>
</dbReference>
<dbReference type="InterPro" id="IPR010342">
    <property type="entry name" value="DUF938"/>
</dbReference>
<dbReference type="InterPro" id="IPR029063">
    <property type="entry name" value="SAM-dependent_MTases_sf"/>
</dbReference>
<dbReference type="Proteomes" id="UP000052268">
    <property type="component" value="Unassembled WGS sequence"/>
</dbReference>
<dbReference type="OrthoDB" id="5525831at2"/>